<reference evidence="3" key="1">
    <citation type="submission" date="2019-02" db="EMBL/GenBank/DDBJ databases">
        <title>Draft genome of the type strain Pelomonas aquatica CCUG 52575T.</title>
        <authorList>
            <person name="Gomila M."/>
            <person name="Lalucat J."/>
        </authorList>
    </citation>
    <scope>NUCLEOTIDE SEQUENCE</scope>
    <source>
        <strain evidence="3">CCUG 52575</strain>
    </source>
</reference>
<feature type="transmembrane region" description="Helical" evidence="1">
    <location>
        <begin position="105"/>
        <end position="126"/>
    </location>
</feature>
<sequence>MPRFILHLCTAPERRALWRALLAALVVVITWLALIPAPPKAITTGWDKSNHALAFASLAFASAWAVWPRVRRWPLLFVVVLAYGGAIEIAQSYLPPREGDWLDLLADAVGISLGLLLAWPVAVGAARRADAEKVP</sequence>
<gene>
    <name evidence="3" type="ORF">EXJ73_15010</name>
</gene>
<dbReference type="Pfam" id="PF04892">
    <property type="entry name" value="VanZ"/>
    <property type="match status" value="1"/>
</dbReference>
<organism evidence="3 4">
    <name type="scientific">Pelomonas aquatica</name>
    <dbReference type="NCBI Taxonomy" id="431058"/>
    <lineage>
        <taxon>Bacteria</taxon>
        <taxon>Pseudomonadati</taxon>
        <taxon>Pseudomonadota</taxon>
        <taxon>Betaproteobacteria</taxon>
        <taxon>Burkholderiales</taxon>
        <taxon>Sphaerotilaceae</taxon>
        <taxon>Roseateles</taxon>
    </lineage>
</organism>
<comment type="caution">
    <text evidence="3">The sequence shown here is derived from an EMBL/GenBank/DDBJ whole genome shotgun (WGS) entry which is preliminary data.</text>
</comment>
<proteinExistence type="predicted"/>
<feature type="transmembrane region" description="Helical" evidence="1">
    <location>
        <begin position="74"/>
        <end position="93"/>
    </location>
</feature>
<dbReference type="InterPro" id="IPR006976">
    <property type="entry name" value="VanZ-like"/>
</dbReference>
<evidence type="ECO:0000256" key="1">
    <source>
        <dbReference type="SAM" id="Phobius"/>
    </source>
</evidence>
<feature type="transmembrane region" description="Helical" evidence="1">
    <location>
        <begin position="49"/>
        <end position="67"/>
    </location>
</feature>
<keyword evidence="1" id="KW-0812">Transmembrane</keyword>
<dbReference type="PANTHER" id="PTHR28008">
    <property type="entry name" value="DOMAIN PROTEIN, PUTATIVE (AFU_ORTHOLOGUE AFUA_3G10980)-RELATED"/>
    <property type="match status" value="1"/>
</dbReference>
<feature type="domain" description="VanZ-like" evidence="2">
    <location>
        <begin position="53"/>
        <end position="119"/>
    </location>
</feature>
<dbReference type="AlphaFoldDB" id="A0A9X4LMQ4"/>
<protein>
    <submittedName>
        <fullName evidence="3">VanZ family protein</fullName>
    </submittedName>
</protein>
<evidence type="ECO:0000259" key="2">
    <source>
        <dbReference type="Pfam" id="PF04892"/>
    </source>
</evidence>
<accession>A0A9X4LMQ4</accession>
<dbReference type="NCBIfam" id="NF037970">
    <property type="entry name" value="vanZ_1"/>
    <property type="match status" value="1"/>
</dbReference>
<name>A0A9X4LMQ4_9BURK</name>
<evidence type="ECO:0000313" key="4">
    <source>
        <dbReference type="Proteomes" id="UP001152766"/>
    </source>
</evidence>
<dbReference type="RefSeq" id="WP_268149860.1">
    <property type="nucleotide sequence ID" value="NZ_JAPPUW010000007.1"/>
</dbReference>
<dbReference type="Proteomes" id="UP001152766">
    <property type="component" value="Unassembled WGS sequence"/>
</dbReference>
<dbReference type="EMBL" id="SGUG01000021">
    <property type="protein sequence ID" value="MDG0863770.1"/>
    <property type="molecule type" value="Genomic_DNA"/>
</dbReference>
<feature type="transmembrane region" description="Helical" evidence="1">
    <location>
        <begin position="16"/>
        <end position="37"/>
    </location>
</feature>
<keyword evidence="1" id="KW-1133">Transmembrane helix</keyword>
<keyword evidence="4" id="KW-1185">Reference proteome</keyword>
<dbReference type="PANTHER" id="PTHR28008:SF1">
    <property type="entry name" value="DOMAIN PROTEIN, PUTATIVE (AFU_ORTHOLOGUE AFUA_3G10980)-RELATED"/>
    <property type="match status" value="1"/>
</dbReference>
<evidence type="ECO:0000313" key="3">
    <source>
        <dbReference type="EMBL" id="MDG0863770.1"/>
    </source>
</evidence>
<keyword evidence="1" id="KW-0472">Membrane</keyword>